<feature type="compositionally biased region" description="Acidic residues" evidence="1">
    <location>
        <begin position="394"/>
        <end position="406"/>
    </location>
</feature>
<feature type="region of interest" description="Disordered" evidence="1">
    <location>
        <begin position="68"/>
        <end position="95"/>
    </location>
</feature>
<proteinExistence type="predicted"/>
<comment type="caution">
    <text evidence="3">The sequence shown here is derived from an EMBL/GenBank/DDBJ whole genome shotgun (WGS) entry which is preliminary data.</text>
</comment>
<dbReference type="PANTHER" id="PTHR37490:SF2">
    <property type="match status" value="1"/>
</dbReference>
<protein>
    <submittedName>
        <fullName evidence="3">Uncharacterized protein</fullName>
    </submittedName>
</protein>
<dbReference type="InterPro" id="IPR021838">
    <property type="entry name" value="DUF3431"/>
</dbReference>
<keyword evidence="4" id="KW-1185">Reference proteome</keyword>
<feature type="chain" id="PRO_5041155182" evidence="2">
    <location>
        <begin position="25"/>
        <end position="440"/>
    </location>
</feature>
<keyword evidence="2" id="KW-0732">Signal</keyword>
<feature type="compositionally biased region" description="Low complexity" evidence="1">
    <location>
        <begin position="70"/>
        <end position="85"/>
    </location>
</feature>
<reference evidence="3" key="1">
    <citation type="submission" date="2022-12" db="EMBL/GenBank/DDBJ databases">
        <authorList>
            <person name="Petersen C."/>
        </authorList>
    </citation>
    <scope>NUCLEOTIDE SEQUENCE</scope>
    <source>
        <strain evidence="3">IBT 21472</strain>
    </source>
</reference>
<dbReference type="AlphaFoldDB" id="A0A9W9HHF8"/>
<dbReference type="Pfam" id="PF11913">
    <property type="entry name" value="DUF3431"/>
    <property type="match status" value="1"/>
</dbReference>
<organism evidence="3 4">
    <name type="scientific">Penicillium atrosanguineum</name>
    <dbReference type="NCBI Taxonomy" id="1132637"/>
    <lineage>
        <taxon>Eukaryota</taxon>
        <taxon>Fungi</taxon>
        <taxon>Dikarya</taxon>
        <taxon>Ascomycota</taxon>
        <taxon>Pezizomycotina</taxon>
        <taxon>Eurotiomycetes</taxon>
        <taxon>Eurotiomycetidae</taxon>
        <taxon>Eurotiales</taxon>
        <taxon>Aspergillaceae</taxon>
        <taxon>Penicillium</taxon>
    </lineage>
</organism>
<evidence type="ECO:0000256" key="1">
    <source>
        <dbReference type="SAM" id="MobiDB-lite"/>
    </source>
</evidence>
<dbReference type="EMBL" id="JAPZBO010000002">
    <property type="protein sequence ID" value="KAJ5323266.1"/>
    <property type="molecule type" value="Genomic_DNA"/>
</dbReference>
<name>A0A9W9HHF8_9EURO</name>
<sequence>MMRTFRITLVCGLVLTLLLVKIHLDSIKSDRVDRLDRQDRRKFDFVVNDGGAHIELVSKDQLSPSVQAWSSSTTASTTTVSTSTSKTYPEPTNPAIRRTEFKPQIIPVEVPGFWADDYDDYDDLWWQYIEDYEEEERKPTPSSPPKPKVTPKTDRIIVMGRTSWEDSDWLEEELPEWQHAVYVVDDPDAEYAVKENKGKESNVYLQYIIDHYDELPNYMVFLHAHRASSHVEFMEQDNALTVQRLQLDYVDESGYVNLRCDWNPGCPNEVQPFRQLAGRTTEIAFAGAWMQIFNNTNIPEVVAAPCCAQFSVSKAQVLARPLSDYQAYHKWLMTTELDDETSGRVFEYLWHIIFGKEAVYCPSKGQCYNDVYNIEYDPEWDWSLSQDEWFDEDSSWDEEFSDQEENYQEKDFSTSAIKDDAYAIRGNSSEAGEDQVLDDN</sequence>
<accession>A0A9W9HHF8</accession>
<gene>
    <name evidence="3" type="ORF">N7476_001866</name>
</gene>
<feature type="signal peptide" evidence="2">
    <location>
        <begin position="1"/>
        <end position="24"/>
    </location>
</feature>
<evidence type="ECO:0000313" key="3">
    <source>
        <dbReference type="EMBL" id="KAJ5323266.1"/>
    </source>
</evidence>
<reference evidence="3" key="2">
    <citation type="journal article" date="2023" name="IMA Fungus">
        <title>Comparative genomic study of the Penicillium genus elucidates a diverse pangenome and 15 lateral gene transfer events.</title>
        <authorList>
            <person name="Petersen C."/>
            <person name="Sorensen T."/>
            <person name="Nielsen M.R."/>
            <person name="Sondergaard T.E."/>
            <person name="Sorensen J.L."/>
            <person name="Fitzpatrick D.A."/>
            <person name="Frisvad J.C."/>
            <person name="Nielsen K.L."/>
        </authorList>
    </citation>
    <scope>NUCLEOTIDE SEQUENCE</scope>
    <source>
        <strain evidence="3">IBT 21472</strain>
    </source>
</reference>
<dbReference type="PANTHER" id="PTHR37490">
    <property type="entry name" value="EXPRESSED PROTEIN"/>
    <property type="match status" value="1"/>
</dbReference>
<dbReference type="Proteomes" id="UP001147746">
    <property type="component" value="Unassembled WGS sequence"/>
</dbReference>
<evidence type="ECO:0000313" key="4">
    <source>
        <dbReference type="Proteomes" id="UP001147746"/>
    </source>
</evidence>
<dbReference type="OrthoDB" id="426718at2759"/>
<feature type="region of interest" description="Disordered" evidence="1">
    <location>
        <begin position="394"/>
        <end position="414"/>
    </location>
</feature>
<evidence type="ECO:0000256" key="2">
    <source>
        <dbReference type="SAM" id="SignalP"/>
    </source>
</evidence>